<evidence type="ECO:0000256" key="2">
    <source>
        <dbReference type="PROSITE-ProRule" id="PRU00626"/>
    </source>
</evidence>
<dbReference type="RefSeq" id="WP_163098760.1">
    <property type="nucleotide sequence ID" value="NZ_CP127523.1"/>
</dbReference>
<evidence type="ECO:0000313" key="4">
    <source>
        <dbReference type="EMBL" id="NDU43580.1"/>
    </source>
</evidence>
<name>A0A845UG77_9PROT</name>
<dbReference type="InterPro" id="IPR001890">
    <property type="entry name" value="RNA-binding_CRM"/>
</dbReference>
<evidence type="ECO:0000256" key="1">
    <source>
        <dbReference type="ARBA" id="ARBA00022884"/>
    </source>
</evidence>
<proteinExistence type="predicted"/>
<dbReference type="PANTHER" id="PTHR40065">
    <property type="entry name" value="RNA-BINDING PROTEIN YHBY"/>
    <property type="match status" value="1"/>
</dbReference>
<evidence type="ECO:0000259" key="3">
    <source>
        <dbReference type="PROSITE" id="PS51295"/>
    </source>
</evidence>
<accession>A0A845UG77</accession>
<sequence length="94" mass="10445">MLDTKERQILRARAHALKPVVMIGAHGVTDGVVAELEVALNAHELIKVRLPSVPHDQRDAMTQTLAETGHADIIGRVGRILILYRPRPESARKR</sequence>
<reference evidence="4" key="1">
    <citation type="submission" date="2019-11" db="EMBL/GenBank/DDBJ databases">
        <title>Acidithiobacillus ferrianus sp. nov.: a facultatively anaerobic and extremely acidophilic chemolithoautotroph.</title>
        <authorList>
            <person name="Norris P.R."/>
            <person name="Falagan C."/>
            <person name="Moya-Beltran A."/>
            <person name="Castro M."/>
            <person name="Quatrini R."/>
            <person name="Johnson D.B."/>
        </authorList>
    </citation>
    <scope>NUCLEOTIDE SEQUENCE [LARGE SCALE GENOMIC DNA]</scope>
    <source>
        <strain evidence="4">MG</strain>
    </source>
</reference>
<feature type="domain" description="CRM" evidence="3">
    <location>
        <begin position="1"/>
        <end position="94"/>
    </location>
</feature>
<protein>
    <submittedName>
        <fullName evidence="4">Ribosome assembly RNA-binding protein YhbY</fullName>
    </submittedName>
</protein>
<dbReference type="InterPro" id="IPR035920">
    <property type="entry name" value="YhbY-like_sf"/>
</dbReference>
<dbReference type="GO" id="GO:0003723">
    <property type="term" value="F:RNA binding"/>
    <property type="evidence" value="ECO:0007669"/>
    <property type="project" value="UniProtKB-UniRule"/>
</dbReference>
<dbReference type="SUPFAM" id="SSF75471">
    <property type="entry name" value="YhbY-like"/>
    <property type="match status" value="1"/>
</dbReference>
<dbReference type="AlphaFoldDB" id="A0A845UG77"/>
<dbReference type="PROSITE" id="PS51295">
    <property type="entry name" value="CRM"/>
    <property type="match status" value="1"/>
</dbReference>
<dbReference type="Gene3D" id="3.30.110.60">
    <property type="entry name" value="YhbY-like"/>
    <property type="match status" value="1"/>
</dbReference>
<dbReference type="PANTHER" id="PTHR40065:SF3">
    <property type="entry name" value="RNA-BINDING PROTEIN YHBY"/>
    <property type="match status" value="1"/>
</dbReference>
<gene>
    <name evidence="4" type="ORF">GL267_13390</name>
</gene>
<keyword evidence="1 2" id="KW-0694">RNA-binding</keyword>
<dbReference type="Pfam" id="PF01985">
    <property type="entry name" value="CRS1_YhbY"/>
    <property type="match status" value="1"/>
</dbReference>
<organism evidence="4">
    <name type="scientific">Acidithiobacillus ferrianus</name>
    <dbReference type="NCBI Taxonomy" id="2678518"/>
    <lineage>
        <taxon>Bacteria</taxon>
        <taxon>Pseudomonadati</taxon>
        <taxon>Pseudomonadota</taxon>
        <taxon>Acidithiobacillia</taxon>
        <taxon>Acidithiobacillales</taxon>
        <taxon>Acidithiobacillaceae</taxon>
        <taxon>Acidithiobacillus</taxon>
    </lineage>
</organism>
<dbReference type="InterPro" id="IPR051925">
    <property type="entry name" value="RNA-binding_domain"/>
</dbReference>
<dbReference type="EMBL" id="WNJL01000037">
    <property type="protein sequence ID" value="NDU43580.1"/>
    <property type="molecule type" value="Genomic_DNA"/>
</dbReference>
<dbReference type="SMART" id="SM01103">
    <property type="entry name" value="CRS1_YhbY"/>
    <property type="match status" value="1"/>
</dbReference>
<comment type="caution">
    <text evidence="4">The sequence shown here is derived from an EMBL/GenBank/DDBJ whole genome shotgun (WGS) entry which is preliminary data.</text>
</comment>